<dbReference type="InterPro" id="IPR041492">
    <property type="entry name" value="HAD_2"/>
</dbReference>
<evidence type="ECO:0000313" key="2">
    <source>
        <dbReference type="Proteomes" id="UP000286268"/>
    </source>
</evidence>
<name>A0A410E1Z8_9CLOT</name>
<dbReference type="Gene3D" id="3.40.50.1000">
    <property type="entry name" value="HAD superfamily/HAD-like"/>
    <property type="match status" value="1"/>
</dbReference>
<accession>A0A410E1Z8</accession>
<dbReference type="SFLD" id="SFLDG01135">
    <property type="entry name" value="C1.5.6:_HAD__Beta-PGM__Phospha"/>
    <property type="match status" value="1"/>
</dbReference>
<dbReference type="InterPro" id="IPR023198">
    <property type="entry name" value="PGP-like_dom2"/>
</dbReference>
<sequence length="215" mass="24277">MIKAVLFDLDGTLLDTNELIINSFKYTFKSILNIEVSDEEITKNFGTPLYVSFKDYTEDRVEEMIKVYRAYNEERHDTMCYAFDGVEVLLSSLKQMGIKLGIVTSKRRALAEKGLKIAGIYDYLDIIITPEDTDKHKPNGEPALKACNALGISTKEAIMVGDSHFDIMCGKNAGCYTCAVEYTALPITYLKEQNPDYFVKRPEELVEVVKNINVA</sequence>
<dbReference type="OrthoDB" id="9807630at2"/>
<dbReference type="AlphaFoldDB" id="A0A410E1Z8"/>
<dbReference type="RefSeq" id="WP_128216060.1">
    <property type="nucleotide sequence ID" value="NZ_CP025746.1"/>
</dbReference>
<dbReference type="SFLD" id="SFLDG01129">
    <property type="entry name" value="C1.5:_HAD__Beta-PGM__Phosphata"/>
    <property type="match status" value="1"/>
</dbReference>
<evidence type="ECO:0000313" key="1">
    <source>
        <dbReference type="EMBL" id="QAA35364.1"/>
    </source>
</evidence>
<dbReference type="InterPro" id="IPR050155">
    <property type="entry name" value="HAD-like_hydrolase_sf"/>
</dbReference>
<dbReference type="EMBL" id="CP025746">
    <property type="protein sequence ID" value="QAA35364.1"/>
    <property type="molecule type" value="Genomic_DNA"/>
</dbReference>
<dbReference type="SFLD" id="SFLDS00003">
    <property type="entry name" value="Haloacid_Dehalogenase"/>
    <property type="match status" value="1"/>
</dbReference>
<dbReference type="KEGG" id="cmah:C1I91_20975"/>
<proteinExistence type="predicted"/>
<dbReference type="InterPro" id="IPR023214">
    <property type="entry name" value="HAD_sf"/>
</dbReference>
<reference evidence="1 2" key="1">
    <citation type="submission" date="2018-01" db="EMBL/GenBank/DDBJ databases">
        <title>Genome Sequencing and Assembly of Anaerobacter polyendosporus strain CT4.</title>
        <authorList>
            <person name="Tachaapaikoon C."/>
            <person name="Sutheeworapong S."/>
            <person name="Jenjaroenpun P."/>
            <person name="Wongsurawat T."/>
            <person name="Nookeaw I."/>
            <person name="Cheawchanlertfa P."/>
            <person name="Kosugi A."/>
            <person name="Cheevadhanarak S."/>
            <person name="Ratanakhanokchai K."/>
        </authorList>
    </citation>
    <scope>NUCLEOTIDE SEQUENCE [LARGE SCALE GENOMIC DNA]</scope>
    <source>
        <strain evidence="1 2">CT4</strain>
    </source>
</reference>
<dbReference type="SUPFAM" id="SSF56784">
    <property type="entry name" value="HAD-like"/>
    <property type="match status" value="1"/>
</dbReference>
<dbReference type="GO" id="GO:0006281">
    <property type="term" value="P:DNA repair"/>
    <property type="evidence" value="ECO:0007669"/>
    <property type="project" value="TreeGrafter"/>
</dbReference>
<dbReference type="Gene3D" id="1.10.150.240">
    <property type="entry name" value="Putative phosphatase, domain 2"/>
    <property type="match status" value="1"/>
</dbReference>
<dbReference type="Pfam" id="PF13419">
    <property type="entry name" value="HAD_2"/>
    <property type="match status" value="1"/>
</dbReference>
<dbReference type="InterPro" id="IPR006439">
    <property type="entry name" value="HAD-SF_hydro_IA"/>
</dbReference>
<dbReference type="NCBIfam" id="TIGR01549">
    <property type="entry name" value="HAD-SF-IA-v1"/>
    <property type="match status" value="1"/>
</dbReference>
<keyword evidence="2" id="KW-1185">Reference proteome</keyword>
<dbReference type="InterPro" id="IPR036412">
    <property type="entry name" value="HAD-like_sf"/>
</dbReference>
<dbReference type="NCBIfam" id="TIGR01509">
    <property type="entry name" value="HAD-SF-IA-v3"/>
    <property type="match status" value="1"/>
</dbReference>
<dbReference type="Proteomes" id="UP000286268">
    <property type="component" value="Chromosome"/>
</dbReference>
<dbReference type="NCBIfam" id="NF009804">
    <property type="entry name" value="PRK13288.1"/>
    <property type="match status" value="1"/>
</dbReference>
<dbReference type="GO" id="GO:0008967">
    <property type="term" value="F:phosphoglycolate phosphatase activity"/>
    <property type="evidence" value="ECO:0007669"/>
    <property type="project" value="TreeGrafter"/>
</dbReference>
<dbReference type="PANTHER" id="PTHR43434:SF26">
    <property type="entry name" value="PYROPHOSPHATASE PPAX"/>
    <property type="match status" value="1"/>
</dbReference>
<dbReference type="PANTHER" id="PTHR43434">
    <property type="entry name" value="PHOSPHOGLYCOLATE PHOSPHATASE"/>
    <property type="match status" value="1"/>
</dbReference>
<organism evidence="1 2">
    <name type="scientific">Clostridium manihotivorum</name>
    <dbReference type="NCBI Taxonomy" id="2320868"/>
    <lineage>
        <taxon>Bacteria</taxon>
        <taxon>Bacillati</taxon>
        <taxon>Bacillota</taxon>
        <taxon>Clostridia</taxon>
        <taxon>Eubacteriales</taxon>
        <taxon>Clostridiaceae</taxon>
        <taxon>Clostridium</taxon>
    </lineage>
</organism>
<gene>
    <name evidence="1" type="ORF">C1I91_20975</name>
</gene>
<protein>
    <submittedName>
        <fullName evidence="1">Pyrophosphatase PpaX</fullName>
    </submittedName>
</protein>
<dbReference type="GO" id="GO:0005829">
    <property type="term" value="C:cytosol"/>
    <property type="evidence" value="ECO:0007669"/>
    <property type="project" value="TreeGrafter"/>
</dbReference>